<accession>A0A854QBA3</accession>
<name>A0A854QBA3_CRYNE</name>
<dbReference type="Gene3D" id="3.40.50.720">
    <property type="entry name" value="NAD(P)-binding Rossmann-like Domain"/>
    <property type="match status" value="2"/>
</dbReference>
<dbReference type="GO" id="GO:0051287">
    <property type="term" value="F:NAD binding"/>
    <property type="evidence" value="ECO:0007669"/>
    <property type="project" value="InterPro"/>
</dbReference>
<dbReference type="Proteomes" id="UP000199727">
    <property type="component" value="Unassembled WGS sequence"/>
</dbReference>
<dbReference type="OrthoDB" id="298012at2759"/>
<dbReference type="FunFam" id="3.40.50.720:FF:000722">
    <property type="entry name" value="Phosphoglycerate dehydrogenase, putative"/>
    <property type="match status" value="1"/>
</dbReference>
<reference evidence="3 4" key="1">
    <citation type="submission" date="2017-06" db="EMBL/GenBank/DDBJ databases">
        <title>Global population genomics of the pathogenic fungus Cryptococcus neoformans var. grubii.</title>
        <authorList>
            <person name="Cuomo C."/>
            <person name="Litvintseva A."/>
            <person name="Chen Y."/>
            <person name="Young S."/>
            <person name="Zeng Q."/>
            <person name="Chapman S."/>
            <person name="Gujja S."/>
            <person name="Saif S."/>
            <person name="Birren B."/>
        </authorList>
    </citation>
    <scope>NUCLEOTIDE SEQUENCE [LARGE SCALE GENOMIC DNA]</scope>
    <source>
        <strain evidence="3 4">Tu259-1</strain>
    </source>
</reference>
<dbReference type="SUPFAM" id="SSF51735">
    <property type="entry name" value="NAD(P)-binding Rossmann-fold domains"/>
    <property type="match status" value="1"/>
</dbReference>
<evidence type="ECO:0000256" key="1">
    <source>
        <dbReference type="ARBA" id="ARBA00023002"/>
    </source>
</evidence>
<evidence type="ECO:0000313" key="4">
    <source>
        <dbReference type="Proteomes" id="UP000199727"/>
    </source>
</evidence>
<dbReference type="SUPFAM" id="SSF52283">
    <property type="entry name" value="Formate/glycerate dehydrogenase catalytic domain-like"/>
    <property type="match status" value="1"/>
</dbReference>
<dbReference type="PANTHER" id="PTHR10996:SF264">
    <property type="entry name" value="HYPOTHETICAL D-ISOMER SPECIFIC 2-HYDROXYACID DEHYDROGENASE (EUROFUNG)"/>
    <property type="match status" value="1"/>
</dbReference>
<sequence length="398" mass="43467">MTADKILFFWILHREGGDGVRDPGALADKRYFPSSVVSSVRACFPPLRIFPPYQKLANFKLLLVKYNLPKQCQRHTSILLRQRPSPLLKVLRPKDGKVDDLMKQIDGILLRTGDVTEEMVLAAPNLRIISRNGTGVDNVPLPTCLSRGIAVTNVPGGNAFAVAELAITLMLTVLRRVVEVDKRIRGGELVPSIEALAPGLGGKKVGLVGMGDIAYELAKLLRAFGCEVLVHSPSSPDTRWTVEDTRYSVPISHTRMPSLRSLLEECDVLSLHCPLNANTRYMIGREELGWMKSTAVVINTARGGIIDERALEEALKERKIGGAGLDVFEKEPAYGGSLGGLRDLDNVVLLPHLEVNTVTIKIGVEVQTMSLLTDVSKLSTSWQVISMGKGRSTGSSRS</sequence>
<dbReference type="GO" id="GO:0016618">
    <property type="term" value="F:hydroxypyruvate reductase [NAD(P)H] activity"/>
    <property type="evidence" value="ECO:0007669"/>
    <property type="project" value="TreeGrafter"/>
</dbReference>
<dbReference type="PROSITE" id="PS00670">
    <property type="entry name" value="D_2_HYDROXYACID_DH_2"/>
    <property type="match status" value="1"/>
</dbReference>
<dbReference type="InterPro" id="IPR050223">
    <property type="entry name" value="D-isomer_2-hydroxyacid_DH"/>
</dbReference>
<feature type="domain" description="D-isomer specific 2-hydroxyacid dehydrogenase NAD-binding" evidence="2">
    <location>
        <begin position="167"/>
        <end position="353"/>
    </location>
</feature>
<organism evidence="3 4">
    <name type="scientific">Cryptococcus neoformans Tu259-1</name>
    <dbReference type="NCBI Taxonomy" id="1230072"/>
    <lineage>
        <taxon>Eukaryota</taxon>
        <taxon>Fungi</taxon>
        <taxon>Dikarya</taxon>
        <taxon>Basidiomycota</taxon>
        <taxon>Agaricomycotina</taxon>
        <taxon>Tremellomycetes</taxon>
        <taxon>Tremellales</taxon>
        <taxon>Cryptococcaceae</taxon>
        <taxon>Cryptococcus</taxon>
        <taxon>Cryptococcus neoformans species complex</taxon>
    </lineage>
</organism>
<dbReference type="GO" id="GO:0030267">
    <property type="term" value="F:glyoxylate reductase (NADPH) activity"/>
    <property type="evidence" value="ECO:0007669"/>
    <property type="project" value="TreeGrafter"/>
</dbReference>
<proteinExistence type="predicted"/>
<keyword evidence="1" id="KW-0560">Oxidoreductase</keyword>
<dbReference type="InterPro" id="IPR029753">
    <property type="entry name" value="D-isomer_DH_CS"/>
</dbReference>
<dbReference type="Pfam" id="PF02826">
    <property type="entry name" value="2-Hacid_dh_C"/>
    <property type="match status" value="1"/>
</dbReference>
<dbReference type="GO" id="GO:0005829">
    <property type="term" value="C:cytosol"/>
    <property type="evidence" value="ECO:0007669"/>
    <property type="project" value="TreeGrafter"/>
</dbReference>
<dbReference type="PANTHER" id="PTHR10996">
    <property type="entry name" value="2-HYDROXYACID DEHYDROGENASE-RELATED"/>
    <property type="match status" value="1"/>
</dbReference>
<gene>
    <name evidence="3" type="ORF">C361_04626</name>
</gene>
<protein>
    <submittedName>
        <fullName evidence="3">Phosphoglycerate dehydrogenase</fullName>
    </submittedName>
</protein>
<dbReference type="PROSITE" id="PS00671">
    <property type="entry name" value="D_2_HYDROXYACID_DH_3"/>
    <property type="match status" value="1"/>
</dbReference>
<dbReference type="InterPro" id="IPR036291">
    <property type="entry name" value="NAD(P)-bd_dom_sf"/>
</dbReference>
<comment type="caution">
    <text evidence="3">The sequence shown here is derived from an EMBL/GenBank/DDBJ whole genome shotgun (WGS) entry which is preliminary data.</text>
</comment>
<evidence type="ECO:0000259" key="2">
    <source>
        <dbReference type="Pfam" id="PF02826"/>
    </source>
</evidence>
<dbReference type="AlphaFoldDB" id="A0A854QBA3"/>
<dbReference type="InterPro" id="IPR006140">
    <property type="entry name" value="D-isomer_DH_NAD-bd"/>
</dbReference>
<evidence type="ECO:0000313" key="3">
    <source>
        <dbReference type="EMBL" id="OXG18499.1"/>
    </source>
</evidence>
<dbReference type="EMBL" id="AMKT01000056">
    <property type="protein sequence ID" value="OXG18499.1"/>
    <property type="molecule type" value="Genomic_DNA"/>
</dbReference>